<comment type="caution">
    <text evidence="2">The sequence shown here is derived from an EMBL/GenBank/DDBJ whole genome shotgun (WGS) entry which is preliminary data.</text>
</comment>
<dbReference type="Gene3D" id="1.10.260.40">
    <property type="entry name" value="lambda repressor-like DNA-binding domains"/>
    <property type="match status" value="1"/>
</dbReference>
<dbReference type="SMART" id="SM00530">
    <property type="entry name" value="HTH_XRE"/>
    <property type="match status" value="1"/>
</dbReference>
<dbReference type="CDD" id="cd00093">
    <property type="entry name" value="HTH_XRE"/>
    <property type="match status" value="1"/>
</dbReference>
<evidence type="ECO:0000259" key="1">
    <source>
        <dbReference type="PROSITE" id="PS50943"/>
    </source>
</evidence>
<dbReference type="SUPFAM" id="SSF47413">
    <property type="entry name" value="lambda repressor-like DNA-binding domains"/>
    <property type="match status" value="1"/>
</dbReference>
<dbReference type="RefSeq" id="WP_117544803.1">
    <property type="nucleotide sequence ID" value="NZ_JBKUNB010000002.1"/>
</dbReference>
<reference evidence="2 3" key="1">
    <citation type="submission" date="2018-08" db="EMBL/GenBank/DDBJ databases">
        <title>A genome reference for cultivated species of the human gut microbiota.</title>
        <authorList>
            <person name="Zou Y."/>
            <person name="Xue W."/>
            <person name="Luo G."/>
        </authorList>
    </citation>
    <scope>NUCLEOTIDE SEQUENCE [LARGE SCALE GENOMIC DNA]</scope>
    <source>
        <strain evidence="2 3">TF05-5AC</strain>
    </source>
</reference>
<proteinExistence type="predicted"/>
<accession>A0A3E3I342</accession>
<protein>
    <submittedName>
        <fullName evidence="2">XRE family transcriptional regulator</fullName>
    </submittedName>
</protein>
<dbReference type="InterPro" id="IPR001387">
    <property type="entry name" value="Cro/C1-type_HTH"/>
</dbReference>
<dbReference type="PROSITE" id="PS50943">
    <property type="entry name" value="HTH_CROC1"/>
    <property type="match status" value="1"/>
</dbReference>
<dbReference type="InterPro" id="IPR010982">
    <property type="entry name" value="Lambda_DNA-bd_dom_sf"/>
</dbReference>
<dbReference type="AlphaFoldDB" id="A0A3E3I342"/>
<feature type="domain" description="HTH cro/C1-type" evidence="1">
    <location>
        <begin position="7"/>
        <end position="65"/>
    </location>
</feature>
<sequence>MAIGQRIKFFRNRKGMTQKYLGEILGFLGKTSDVRMAQYESEARVPKAELVKEMAGIFDVSPYALNVPDIDTYFGLMHTFFALEDMYGLKISEIDGEICLHLDKTNSNYTSLFRMFHSWQQEAAKLENGEISKEQYDEWRYKYPELDNSPHFAKVIPQGLSDMLMEELAKIDKEEKKESKRKKKK</sequence>
<organism evidence="2 3">
    <name type="scientific">Eisenbergiella massiliensis</name>
    <dbReference type="NCBI Taxonomy" id="1720294"/>
    <lineage>
        <taxon>Bacteria</taxon>
        <taxon>Bacillati</taxon>
        <taxon>Bacillota</taxon>
        <taxon>Clostridia</taxon>
        <taxon>Lachnospirales</taxon>
        <taxon>Lachnospiraceae</taxon>
        <taxon>Eisenbergiella</taxon>
    </lineage>
</organism>
<dbReference type="GO" id="GO:0003677">
    <property type="term" value="F:DNA binding"/>
    <property type="evidence" value="ECO:0007669"/>
    <property type="project" value="InterPro"/>
</dbReference>
<name>A0A3E3I342_9FIRM</name>
<dbReference type="EMBL" id="QVLV01000009">
    <property type="protein sequence ID" value="RGE59191.1"/>
    <property type="molecule type" value="Genomic_DNA"/>
</dbReference>
<dbReference type="Proteomes" id="UP000260812">
    <property type="component" value="Unassembled WGS sequence"/>
</dbReference>
<dbReference type="GeneID" id="97988049"/>
<keyword evidence="3" id="KW-1185">Reference proteome</keyword>
<gene>
    <name evidence="2" type="ORF">DXC51_14530</name>
</gene>
<evidence type="ECO:0000313" key="3">
    <source>
        <dbReference type="Proteomes" id="UP000260812"/>
    </source>
</evidence>
<evidence type="ECO:0000313" key="2">
    <source>
        <dbReference type="EMBL" id="RGE59191.1"/>
    </source>
</evidence>